<evidence type="ECO:0000313" key="2">
    <source>
        <dbReference type="Proteomes" id="UP000323386"/>
    </source>
</evidence>
<keyword evidence="2" id="KW-1185">Reference proteome</keyword>
<protein>
    <submittedName>
        <fullName evidence="1">Uncharacterized protein</fullName>
    </submittedName>
</protein>
<dbReference type="EMBL" id="OOIP01000001">
    <property type="protein sequence ID" value="SPO34676.1"/>
    <property type="molecule type" value="Genomic_DNA"/>
</dbReference>
<accession>A0A5C3ET29</accession>
<proteinExistence type="predicted"/>
<evidence type="ECO:0000313" key="1">
    <source>
        <dbReference type="EMBL" id="SPO34676.1"/>
    </source>
</evidence>
<reference evidence="1 2" key="1">
    <citation type="submission" date="2018-03" db="EMBL/GenBank/DDBJ databases">
        <authorList>
            <person name="Guldener U."/>
        </authorList>
    </citation>
    <scope>NUCLEOTIDE SEQUENCE [LARGE SCALE GENOMIC DNA]</scope>
    <source>
        <strain evidence="1 2">DAOM196992</strain>
    </source>
</reference>
<name>A0A5C3ET29_9BASI</name>
<dbReference type="Proteomes" id="UP000323386">
    <property type="component" value="Unassembled WGS sequence"/>
</dbReference>
<dbReference type="AlphaFoldDB" id="A0A5C3ET29"/>
<organism evidence="1 2">
    <name type="scientific">Pseudozyma flocculosa</name>
    <dbReference type="NCBI Taxonomy" id="84751"/>
    <lineage>
        <taxon>Eukaryota</taxon>
        <taxon>Fungi</taxon>
        <taxon>Dikarya</taxon>
        <taxon>Basidiomycota</taxon>
        <taxon>Ustilaginomycotina</taxon>
        <taxon>Ustilaginomycetes</taxon>
        <taxon>Ustilaginales</taxon>
        <taxon>Ustilaginaceae</taxon>
        <taxon>Pseudozyma</taxon>
    </lineage>
</organism>
<gene>
    <name evidence="1" type="ORF">PSFLO_00147</name>
</gene>
<sequence length="206" mass="22657">MRAGSETRCSYCAGVRGVRAAPTTAHTKQGRPNDGGEVQEKTCVVRATGSGDIDMGLARSGRQCRIMSDWTLCDMKQGGGASLVGGLRRHARWTSQALLSWSGPTQAARARRQACSLSRRPRATHQHPESATPKFGVGLAKVTKAHAFLYIHDERSPRRQPLIRKALPDGLRCKEQIEVRNARLASRKEPLTSAQWLDRTWWSSGA</sequence>